<dbReference type="AlphaFoldDB" id="A0A518V8W1"/>
<reference evidence="1 2" key="1">
    <citation type="submission" date="2018-11" db="EMBL/GenBank/DDBJ databases">
        <title>Phylogenetic determinants of toxin gene distribution in genomes of Brevibacillus laterosporus.</title>
        <authorList>
            <person name="Glare T.R."/>
            <person name="Durrant A."/>
            <person name="Berry C."/>
            <person name="Palma L."/>
            <person name="Ormskirk M."/>
            <person name="Cox M.O."/>
        </authorList>
    </citation>
    <scope>NUCLEOTIDE SEQUENCE [LARGE SCALE GENOMIC DNA]</scope>
    <source>
        <strain evidence="1 2">1821L</strain>
    </source>
</reference>
<protein>
    <submittedName>
        <fullName evidence="1">Uncharacterized protein</fullName>
    </submittedName>
</protein>
<dbReference type="Proteomes" id="UP000319432">
    <property type="component" value="Chromosome"/>
</dbReference>
<evidence type="ECO:0000313" key="1">
    <source>
        <dbReference type="EMBL" id="QDX93399.1"/>
    </source>
</evidence>
<keyword evidence="2" id="KW-1185">Reference proteome</keyword>
<proteinExistence type="predicted"/>
<evidence type="ECO:0000313" key="2">
    <source>
        <dbReference type="Proteomes" id="UP000319432"/>
    </source>
</evidence>
<sequence length="119" mass="14083">MIVTHYLFQHKLDEGNYLLLNSLTGAVDVVEQHVITGLKQIRQHGTFPFSPKEHFFLLERGYLYEDRTDEKKVVDQLIAWSRKHRDEHTPITFVSVRPWPVICDVHTVLSRINCMKRVR</sequence>
<dbReference type="EMBL" id="CP033464">
    <property type="protein sequence ID" value="QDX93399.1"/>
    <property type="molecule type" value="Genomic_DNA"/>
</dbReference>
<accession>A0A518V8W1</accession>
<organism evidence="1 2">
    <name type="scientific">Brevibacillus laterosporus</name>
    <name type="common">Bacillus laterosporus</name>
    <dbReference type="NCBI Taxonomy" id="1465"/>
    <lineage>
        <taxon>Bacteria</taxon>
        <taxon>Bacillati</taxon>
        <taxon>Bacillota</taxon>
        <taxon>Bacilli</taxon>
        <taxon>Bacillales</taxon>
        <taxon>Paenibacillaceae</taxon>
        <taxon>Brevibacillus</taxon>
    </lineage>
</organism>
<gene>
    <name evidence="1" type="ORF">EEL30_14500</name>
</gene>
<name>A0A518V8W1_BRELA</name>